<keyword evidence="2" id="KW-1185">Reference proteome</keyword>
<protein>
    <recommendedName>
        <fullName evidence="3">Lipoprotein</fullName>
    </recommendedName>
</protein>
<evidence type="ECO:0000313" key="1">
    <source>
        <dbReference type="EMBL" id="MFD1738678.1"/>
    </source>
</evidence>
<reference evidence="2" key="1">
    <citation type="journal article" date="2019" name="Int. J. Syst. Evol. Microbiol.">
        <title>The Global Catalogue of Microorganisms (GCM) 10K type strain sequencing project: providing services to taxonomists for standard genome sequencing and annotation.</title>
        <authorList>
            <consortium name="The Broad Institute Genomics Platform"/>
            <consortium name="The Broad Institute Genome Sequencing Center for Infectious Disease"/>
            <person name="Wu L."/>
            <person name="Ma J."/>
        </authorList>
    </citation>
    <scope>NUCLEOTIDE SEQUENCE [LARGE SCALE GENOMIC DNA]</scope>
    <source>
        <strain evidence="2">CCUG 49339</strain>
    </source>
</reference>
<dbReference type="EMBL" id="JBHUEM010000046">
    <property type="protein sequence ID" value="MFD1738678.1"/>
    <property type="molecule type" value="Genomic_DNA"/>
</dbReference>
<sequence>MRIIVVIVLGLGLLLAGCSDKASVTEVAAYKAEDIPFEGGIGRVTIAFEEPILKDGKIVDGLIDVIVFARELKSGEEYEIYIGEENKRGVIFGPEENVELRFGTLIDETFFHPNAQGELFVSMKNPLRIFSKVEEVRVFVSQDGQEVLKSEPFKFLENTP</sequence>
<dbReference type="RefSeq" id="WP_377929892.1">
    <property type="nucleotide sequence ID" value="NZ_JBHUEM010000046.1"/>
</dbReference>
<dbReference type="PROSITE" id="PS51257">
    <property type="entry name" value="PROKAR_LIPOPROTEIN"/>
    <property type="match status" value="1"/>
</dbReference>
<name>A0ABW4LUD5_9BACI</name>
<accession>A0ABW4LUD5</accession>
<gene>
    <name evidence="1" type="ORF">ACFSCX_19345</name>
</gene>
<dbReference type="Proteomes" id="UP001597214">
    <property type="component" value="Unassembled WGS sequence"/>
</dbReference>
<organism evidence="1 2">
    <name type="scientific">Bacillus salitolerans</name>
    <dbReference type="NCBI Taxonomy" id="1437434"/>
    <lineage>
        <taxon>Bacteria</taxon>
        <taxon>Bacillati</taxon>
        <taxon>Bacillota</taxon>
        <taxon>Bacilli</taxon>
        <taxon>Bacillales</taxon>
        <taxon>Bacillaceae</taxon>
        <taxon>Bacillus</taxon>
    </lineage>
</organism>
<proteinExistence type="predicted"/>
<comment type="caution">
    <text evidence="1">The sequence shown here is derived from an EMBL/GenBank/DDBJ whole genome shotgun (WGS) entry which is preliminary data.</text>
</comment>
<evidence type="ECO:0000313" key="2">
    <source>
        <dbReference type="Proteomes" id="UP001597214"/>
    </source>
</evidence>
<evidence type="ECO:0008006" key="3">
    <source>
        <dbReference type="Google" id="ProtNLM"/>
    </source>
</evidence>